<dbReference type="Proteomes" id="UP000626026">
    <property type="component" value="Unassembled WGS sequence"/>
</dbReference>
<accession>A0ABR7RML7</accession>
<organism evidence="1 2">
    <name type="scientific">Teichococcus aerophilus</name>
    <dbReference type="NCBI Taxonomy" id="1224513"/>
    <lineage>
        <taxon>Bacteria</taxon>
        <taxon>Pseudomonadati</taxon>
        <taxon>Pseudomonadota</taxon>
        <taxon>Alphaproteobacteria</taxon>
        <taxon>Acetobacterales</taxon>
        <taxon>Roseomonadaceae</taxon>
        <taxon>Roseomonas</taxon>
    </lineage>
</organism>
<sequence>MKRDSIISALCLAIVLACGGLVLVAGIGAERNTAGAGVAACQTAQGCGGTMRHGWMQGEAARRFASVFRE</sequence>
<proteinExistence type="predicted"/>
<protein>
    <submittedName>
        <fullName evidence="1">Uncharacterized protein</fullName>
    </submittedName>
</protein>
<dbReference type="RefSeq" id="WP_187784965.1">
    <property type="nucleotide sequence ID" value="NZ_JACTVA010000022.1"/>
</dbReference>
<evidence type="ECO:0000313" key="1">
    <source>
        <dbReference type="EMBL" id="MBC9207797.1"/>
    </source>
</evidence>
<gene>
    <name evidence="1" type="ORF">IBL26_13205</name>
</gene>
<evidence type="ECO:0000313" key="2">
    <source>
        <dbReference type="Proteomes" id="UP000626026"/>
    </source>
</evidence>
<comment type="caution">
    <text evidence="1">The sequence shown here is derived from an EMBL/GenBank/DDBJ whole genome shotgun (WGS) entry which is preliminary data.</text>
</comment>
<dbReference type="PROSITE" id="PS51257">
    <property type="entry name" value="PROKAR_LIPOPROTEIN"/>
    <property type="match status" value="1"/>
</dbReference>
<keyword evidence="2" id="KW-1185">Reference proteome</keyword>
<dbReference type="EMBL" id="JACTVA010000022">
    <property type="protein sequence ID" value="MBC9207797.1"/>
    <property type="molecule type" value="Genomic_DNA"/>
</dbReference>
<reference evidence="1 2" key="1">
    <citation type="journal article" date="2013" name="Int. J. Syst. Evol. Microbiol.">
        <title>Roseomonas aerophila sp. nov., isolated from air.</title>
        <authorList>
            <person name="Kim S.J."/>
            <person name="Weon H.Y."/>
            <person name="Ahn J.H."/>
            <person name="Hong S.B."/>
            <person name="Seok S.J."/>
            <person name="Whang K.S."/>
            <person name="Kwon S.W."/>
        </authorList>
    </citation>
    <scope>NUCLEOTIDE SEQUENCE [LARGE SCALE GENOMIC DNA]</scope>
    <source>
        <strain evidence="1 2">NBRC 108923</strain>
    </source>
</reference>
<name>A0ABR7RML7_9PROT</name>